<name>A0A7C3PJ99_9CYAN</name>
<evidence type="ECO:0008006" key="2">
    <source>
        <dbReference type="Google" id="ProtNLM"/>
    </source>
</evidence>
<gene>
    <name evidence="1" type="ORF">ENR64_26625</name>
</gene>
<proteinExistence type="predicted"/>
<dbReference type="Gene3D" id="1.25.40.10">
    <property type="entry name" value="Tetratricopeptide repeat domain"/>
    <property type="match status" value="1"/>
</dbReference>
<accession>A0A7C3PJ99</accession>
<reference evidence="1" key="1">
    <citation type="journal article" date="2020" name="mSystems">
        <title>Genome- and Community-Level Interaction Insights into Carbon Utilization and Element Cycling Functions of Hydrothermarchaeota in Hydrothermal Sediment.</title>
        <authorList>
            <person name="Zhou Z."/>
            <person name="Liu Y."/>
            <person name="Xu W."/>
            <person name="Pan J."/>
            <person name="Luo Z.H."/>
            <person name="Li M."/>
        </authorList>
    </citation>
    <scope>NUCLEOTIDE SEQUENCE [LARGE SCALE GENOMIC DNA]</scope>
    <source>
        <strain evidence="1">SpSt-418</strain>
    </source>
</reference>
<dbReference type="SUPFAM" id="SSF48452">
    <property type="entry name" value="TPR-like"/>
    <property type="match status" value="1"/>
</dbReference>
<dbReference type="EMBL" id="DSRU01000391">
    <property type="protein sequence ID" value="HFN01256.1"/>
    <property type="molecule type" value="Genomic_DNA"/>
</dbReference>
<dbReference type="InterPro" id="IPR011990">
    <property type="entry name" value="TPR-like_helical_dom_sf"/>
</dbReference>
<comment type="caution">
    <text evidence="1">The sequence shown here is derived from an EMBL/GenBank/DDBJ whole genome shotgun (WGS) entry which is preliminary data.</text>
</comment>
<protein>
    <recommendedName>
        <fullName evidence="2">Tetratricopeptide repeat protein</fullName>
    </recommendedName>
</protein>
<sequence length="104" mass="11776">MNNQSKEALLQEAQQLWDVLDSMRDDFEEGTGDFEARVYDVLDYLDAALNLDQNFDSALALKVELMTNELGAYEDAVEEAERLTQIAPNNPQYQAMLTAIQSKL</sequence>
<dbReference type="AlphaFoldDB" id="A0A7C3PJ99"/>
<organism evidence="1">
    <name type="scientific">Oscillatoriales cyanobacterium SpSt-418</name>
    <dbReference type="NCBI Taxonomy" id="2282169"/>
    <lineage>
        <taxon>Bacteria</taxon>
        <taxon>Bacillati</taxon>
        <taxon>Cyanobacteriota</taxon>
        <taxon>Cyanophyceae</taxon>
        <taxon>Oscillatoriophycideae</taxon>
        <taxon>Oscillatoriales</taxon>
    </lineage>
</organism>
<evidence type="ECO:0000313" key="1">
    <source>
        <dbReference type="EMBL" id="HFN01256.1"/>
    </source>
</evidence>